<dbReference type="SUPFAM" id="SSF53649">
    <property type="entry name" value="Alkaline phosphatase-like"/>
    <property type="match status" value="1"/>
</dbReference>
<sequence>MADTTRPNVLLVLTDQERHDLVAPDGVPVETEAIDGLAADGVRFSHAFTPISICSSARASLLTGLYPHNHGILNNVHEPDAVRTDLAETTPTFGTALREAGYRNAYVGKWHVGRTETPEDFGFDYVGGGDDHHDAHLESGFESYQRDYGVDPEAVEPRDPVYATFGDSRDLLGGTLPIPAEATRSAFNAELTVRRLEQLADGEDPFFHRVDFQGPHHPYLVPEPYASMYDPAALDPWPSDAETFDGKPQVQANYRGYRGVEELDREEWDRLRTLYMGFMHHIDDQIGRILAKLDALGIAENTLVVHASDHGDFTGGHRQWNKGPFMYDDTYRIPLVVRGPGVAGEGRVCDDPVSLMDLMPTFLEAAEEAVPEGLDARSLWPALRNDSDREMRDAVFGEYHGDEMGLYSQRMVRTERYKYVFNAPDIDELYDLDADPAELQNLVDHPDYRDVRSRLREQLAEWMQETGDPIAQFTARHLRGS</sequence>
<evidence type="ECO:0000256" key="2">
    <source>
        <dbReference type="ARBA" id="ARBA00022801"/>
    </source>
</evidence>
<dbReference type="Pfam" id="PF00884">
    <property type="entry name" value="Sulfatase"/>
    <property type="match status" value="1"/>
</dbReference>
<dbReference type="AlphaFoldDB" id="A0A8J7YH53"/>
<proteinExistence type="inferred from homology"/>
<keyword evidence="2 4" id="KW-0378">Hydrolase</keyword>
<dbReference type="RefSeq" id="WP_220587557.1">
    <property type="nucleotide sequence ID" value="NZ_RKLQ01000001.1"/>
</dbReference>
<dbReference type="InterPro" id="IPR050738">
    <property type="entry name" value="Sulfatase"/>
</dbReference>
<dbReference type="EMBL" id="RKLQ01000001">
    <property type="protein sequence ID" value="MBX0303348.1"/>
    <property type="molecule type" value="Genomic_DNA"/>
</dbReference>
<evidence type="ECO:0000313" key="4">
    <source>
        <dbReference type="EMBL" id="MBX0303348.1"/>
    </source>
</evidence>
<dbReference type="Proteomes" id="UP000783863">
    <property type="component" value="Unassembled WGS sequence"/>
</dbReference>
<dbReference type="GO" id="GO:0004065">
    <property type="term" value="F:arylsulfatase activity"/>
    <property type="evidence" value="ECO:0007669"/>
    <property type="project" value="TreeGrafter"/>
</dbReference>
<dbReference type="InterPro" id="IPR000917">
    <property type="entry name" value="Sulfatase_N"/>
</dbReference>
<dbReference type="PANTHER" id="PTHR42693">
    <property type="entry name" value="ARYLSULFATASE FAMILY MEMBER"/>
    <property type="match status" value="1"/>
</dbReference>
<feature type="domain" description="Sulfatase N-terminal" evidence="3">
    <location>
        <begin position="7"/>
        <end position="366"/>
    </location>
</feature>
<dbReference type="InterPro" id="IPR017850">
    <property type="entry name" value="Alkaline_phosphatase_core_sf"/>
</dbReference>
<evidence type="ECO:0000256" key="1">
    <source>
        <dbReference type="ARBA" id="ARBA00008779"/>
    </source>
</evidence>
<dbReference type="PANTHER" id="PTHR42693:SF53">
    <property type="entry name" value="ENDO-4-O-SULFATASE"/>
    <property type="match status" value="1"/>
</dbReference>
<evidence type="ECO:0000313" key="5">
    <source>
        <dbReference type="Proteomes" id="UP000783863"/>
    </source>
</evidence>
<comment type="caution">
    <text evidence="4">The sequence shown here is derived from an EMBL/GenBank/DDBJ whole genome shotgun (WGS) entry which is preliminary data.</text>
</comment>
<dbReference type="Gene3D" id="3.40.720.10">
    <property type="entry name" value="Alkaline Phosphatase, subunit A"/>
    <property type="match status" value="1"/>
</dbReference>
<accession>A0A8J7YH53</accession>
<comment type="similarity">
    <text evidence="1">Belongs to the sulfatase family.</text>
</comment>
<name>A0A8J7YH53_9EURY</name>
<organism evidence="4 5">
    <name type="scientific">Haloarcula salinisoli</name>
    <dbReference type="NCBI Taxonomy" id="2487746"/>
    <lineage>
        <taxon>Archaea</taxon>
        <taxon>Methanobacteriati</taxon>
        <taxon>Methanobacteriota</taxon>
        <taxon>Stenosarchaea group</taxon>
        <taxon>Halobacteria</taxon>
        <taxon>Halobacteriales</taxon>
        <taxon>Haloarculaceae</taxon>
        <taxon>Haloarcula</taxon>
    </lineage>
</organism>
<gene>
    <name evidence="4" type="ORF">EGD98_06640</name>
</gene>
<evidence type="ECO:0000259" key="3">
    <source>
        <dbReference type="Pfam" id="PF00884"/>
    </source>
</evidence>
<reference evidence="4" key="1">
    <citation type="submission" date="2021-06" db="EMBL/GenBank/DDBJ databases">
        <title>Halomicroarcula sp. F24A a new haloarchaeum isolated from saline soil.</title>
        <authorList>
            <person name="Duran-Viseras A."/>
            <person name="Sanchez-Porro C."/>
            <person name="Ventosa A."/>
        </authorList>
    </citation>
    <scope>NUCLEOTIDE SEQUENCE</scope>
    <source>
        <strain evidence="4">F24A</strain>
    </source>
</reference>
<dbReference type="CDD" id="cd16033">
    <property type="entry name" value="sulfatase_like"/>
    <property type="match status" value="1"/>
</dbReference>
<protein>
    <submittedName>
        <fullName evidence="4">Sulfatase-like hydrolase/transferase</fullName>
    </submittedName>
</protein>
<keyword evidence="5" id="KW-1185">Reference proteome</keyword>